<evidence type="ECO:0000313" key="1">
    <source>
        <dbReference type="EMBL" id="BAT24131.1"/>
    </source>
</evidence>
<dbReference type="AlphaFoldDB" id="A0A0P0YSA9"/>
<proteinExistence type="predicted"/>
<organism evidence="1">
    <name type="scientific">Klebsiella sp. 4463/52</name>
    <dbReference type="NCBI Taxonomy" id="1497830"/>
    <lineage>
        <taxon>Bacteria</taxon>
        <taxon>Pseudomonadati</taxon>
        <taxon>Pseudomonadota</taxon>
        <taxon>Gammaproteobacteria</taxon>
        <taxon>Enterobacterales</taxon>
        <taxon>Enterobacteriaceae</taxon>
        <taxon>Klebsiella/Raoultella group</taxon>
        <taxon>Klebsiella</taxon>
    </lineage>
</organism>
<reference evidence="1" key="2">
    <citation type="journal article" date="2015" name="Sci. Rep.">
        <title>Genetic analysis of capsular polysaccharide synthesis gene clusters in 79 capsular types of Klebsiella spp.</title>
        <authorList>
            <person name="Pan Y.J."/>
            <person name="Lin T.L."/>
            <person name="Chen C.T."/>
            <person name="Chen Y.Y."/>
            <person name="Hsieh P.F."/>
            <person name="Hsu C.R."/>
            <person name="Wu M.C."/>
            <person name="Wang J.T."/>
        </authorList>
    </citation>
    <scope>NUCLEOTIDE SEQUENCE</scope>
    <source>
        <strain evidence="1">4463/52</strain>
    </source>
</reference>
<reference evidence="1" key="1">
    <citation type="submission" date="2014-04" db="EMBL/GenBank/DDBJ databases">
        <authorList>
            <person name="Harrison E."/>
        </authorList>
    </citation>
    <scope>NUCLEOTIDE SEQUENCE</scope>
    <source>
        <strain evidence="1">4463/52</strain>
    </source>
</reference>
<accession>A0A0P0YSA9</accession>
<protein>
    <submittedName>
        <fullName evidence="1">Uncharacterized protein</fullName>
    </submittedName>
</protein>
<dbReference type="EMBL" id="AB924597">
    <property type="protein sequence ID" value="BAT24131.1"/>
    <property type="molecule type" value="Genomic_DNA"/>
</dbReference>
<sequence length="634" mass="71807">MITCDCLDDLLQTEPEYEGQSLLLIRAIINGPVLNEIFIHDSYDLSSEQDGVSIFRTKNGACWKADISNGYNPLLLGFTESDNNLAECINRLILIIVKKAVSNSTDYIYNYTIKIAPPSNDAKCYYMKHSIVSPSFLSFNFLAATVFDYKFATNTNAFIIDNSLFPELRKENLSKRYSSRQIMSWNTESSFFVGAKIILNHPTGEHKNFNCGLLIGNSKSGYIDARGTNFSNFSCFGFYYGLCINSFDTYILSFNQFHFGRNNIAICILGSYKENAGEKITFINGTIADSDSDLIYIENNAFELFFSNCSLDYPTGDLIKIKNNGNSYISFNQCHIEGVQGCLVNVIDSTLYPRFGKKIIFSNCMIDLHSGQKEKFKTWFFSSTPNTFILVDESTRIWLGVRNYKDLGSSYYALVPFSSKNKVLIKWHQSQEDLYHNSLVPLAQVSYDSTSLISINTFSGIAHQKYTANKNKFDADGWFVSDGDWFYGEKDKEGYQSLKVLSYDSKAEFDLTYGVPIHDNIFENYRFFGLVEVGDDFKGRIEIAGFLNYHFLEEEKILKPNLTRKIIGTKTIVSKDFISQHSNLISFATYPVKVPQENKFFVTLPFLVGGIQFTGFTGTIAIKLPAVANDKLLS</sequence>
<name>A0A0P0YSA9_9ENTR</name>